<dbReference type="AlphaFoldDB" id="U4Q7S8"/>
<dbReference type="PANTHER" id="PTHR30614:SF0">
    <property type="entry name" value="L-CYSTINE TRANSPORT SYSTEM PERMEASE PROTEIN TCYL"/>
    <property type="match status" value="1"/>
</dbReference>
<feature type="domain" description="ABC transmembrane type-1" evidence="10">
    <location>
        <begin position="18"/>
        <end position="208"/>
    </location>
</feature>
<dbReference type="Pfam" id="PF00528">
    <property type="entry name" value="BPD_transp_1"/>
    <property type="match status" value="1"/>
</dbReference>
<dbReference type="InterPro" id="IPR035906">
    <property type="entry name" value="MetI-like_sf"/>
</dbReference>
<feature type="transmembrane region" description="Helical" evidence="9">
    <location>
        <begin position="145"/>
        <end position="170"/>
    </location>
</feature>
<dbReference type="EMBL" id="HG518324">
    <property type="protein sequence ID" value="CDI12127.1"/>
    <property type="molecule type" value="Genomic_DNA"/>
</dbReference>
<dbReference type="HOGENOM" id="CLU_019602_1_0_5"/>
<organism evidence="11 12">
    <name type="scientific">Agrobacterium pusense</name>
    <dbReference type="NCBI Taxonomy" id="648995"/>
    <lineage>
        <taxon>Bacteria</taxon>
        <taxon>Pseudomonadati</taxon>
        <taxon>Pseudomonadota</taxon>
        <taxon>Alphaproteobacteria</taxon>
        <taxon>Hyphomicrobiales</taxon>
        <taxon>Rhizobiaceae</taxon>
        <taxon>Rhizobium/Agrobacterium group</taxon>
        <taxon>Agrobacterium</taxon>
    </lineage>
</organism>
<keyword evidence="6" id="KW-0029">Amino-acid transport</keyword>
<comment type="similarity">
    <text evidence="2">Belongs to the binding-protein-dependent transport system permease family. HisMQ subfamily.</text>
</comment>
<protein>
    <submittedName>
        <fullName evidence="11">Amino acid ABC transporter, permease protein,3-TM region, His/Glu/Gln/Arg/opine</fullName>
    </submittedName>
</protein>
<keyword evidence="11" id="KW-0614">Plasmid</keyword>
<geneLocation type="plasmid" evidence="11 12">
    <name>IRBL74_p</name>
</geneLocation>
<feature type="transmembrane region" description="Helical" evidence="9">
    <location>
        <begin position="83"/>
        <end position="103"/>
    </location>
</feature>
<accession>U4Q7S8</accession>
<evidence type="ECO:0000256" key="8">
    <source>
        <dbReference type="ARBA" id="ARBA00023136"/>
    </source>
</evidence>
<dbReference type="PROSITE" id="PS50928">
    <property type="entry name" value="ABC_TM1"/>
    <property type="match status" value="1"/>
</dbReference>
<dbReference type="RefSeq" id="WP_022557426.1">
    <property type="nucleotide sequence ID" value="NC_022536.1"/>
</dbReference>
<keyword evidence="5 9" id="KW-0812">Transmembrane</keyword>
<evidence type="ECO:0000256" key="9">
    <source>
        <dbReference type="RuleBase" id="RU363032"/>
    </source>
</evidence>
<dbReference type="CDD" id="cd06261">
    <property type="entry name" value="TM_PBP2"/>
    <property type="match status" value="1"/>
</dbReference>
<evidence type="ECO:0000256" key="4">
    <source>
        <dbReference type="ARBA" id="ARBA00022475"/>
    </source>
</evidence>
<dbReference type="InterPro" id="IPR000515">
    <property type="entry name" value="MetI-like"/>
</dbReference>
<evidence type="ECO:0000256" key="5">
    <source>
        <dbReference type="ARBA" id="ARBA00022692"/>
    </source>
</evidence>
<dbReference type="Gene3D" id="1.10.3720.10">
    <property type="entry name" value="MetI-like"/>
    <property type="match status" value="1"/>
</dbReference>
<dbReference type="PATRIC" id="fig|424182.3.peg.5119"/>
<evidence type="ECO:0000256" key="2">
    <source>
        <dbReference type="ARBA" id="ARBA00010072"/>
    </source>
</evidence>
<keyword evidence="3 9" id="KW-0813">Transport</keyword>
<evidence type="ECO:0000313" key="11">
    <source>
        <dbReference type="EMBL" id="CDI12127.1"/>
    </source>
</evidence>
<dbReference type="InterPro" id="IPR010065">
    <property type="entry name" value="AA_ABC_transptr_permease_3TM"/>
</dbReference>
<dbReference type="NCBIfam" id="TIGR01726">
    <property type="entry name" value="HEQRo_perm_3TM"/>
    <property type="match status" value="1"/>
</dbReference>
<evidence type="ECO:0000259" key="10">
    <source>
        <dbReference type="PROSITE" id="PS50928"/>
    </source>
</evidence>
<dbReference type="PANTHER" id="PTHR30614">
    <property type="entry name" value="MEMBRANE COMPONENT OF AMINO ACID ABC TRANSPORTER"/>
    <property type="match status" value="1"/>
</dbReference>
<feature type="transmembrane region" description="Helical" evidence="9">
    <location>
        <begin position="20"/>
        <end position="42"/>
    </location>
</feature>
<dbReference type="Proteomes" id="UP000016944">
    <property type="component" value="Plasmid IRBL74_p"/>
</dbReference>
<dbReference type="GO" id="GO:0006865">
    <property type="term" value="P:amino acid transport"/>
    <property type="evidence" value="ECO:0007669"/>
    <property type="project" value="UniProtKB-KW"/>
</dbReference>
<feature type="transmembrane region" description="Helical" evidence="9">
    <location>
        <begin position="190"/>
        <end position="211"/>
    </location>
</feature>
<dbReference type="InterPro" id="IPR043429">
    <property type="entry name" value="ArtM/GltK/GlnP/TcyL/YhdX-like"/>
</dbReference>
<evidence type="ECO:0000256" key="7">
    <source>
        <dbReference type="ARBA" id="ARBA00022989"/>
    </source>
</evidence>
<feature type="transmembrane region" description="Helical" evidence="9">
    <location>
        <begin position="54"/>
        <end position="77"/>
    </location>
</feature>
<reference evidence="11 12" key="1">
    <citation type="journal article" date="2013" name="Genome Announc.">
        <title>Complete Genome Sequence of the Sesbania Symbiont and Rice Growth-Promoting Endophyte Rhizobium sp. Strain IRBG74.</title>
        <authorList>
            <person name="Crook M.B."/>
            <person name="Mitra S."/>
            <person name="Ane J.M."/>
            <person name="Sadowsky M.J."/>
            <person name="Gyaneshwar P."/>
        </authorList>
    </citation>
    <scope>NUCLEOTIDE SEQUENCE [LARGE SCALE GENOMIC DNA]</scope>
    <source>
        <strain evidence="11 12">IRBG74</strain>
        <plasmid evidence="12">IRBL74_p</plasmid>
    </source>
</reference>
<keyword evidence="8 9" id="KW-0472">Membrane</keyword>
<keyword evidence="4" id="KW-1003">Cell membrane</keyword>
<evidence type="ECO:0000256" key="1">
    <source>
        <dbReference type="ARBA" id="ARBA00004429"/>
    </source>
</evidence>
<name>U4Q7S8_9HYPH</name>
<evidence type="ECO:0000256" key="3">
    <source>
        <dbReference type="ARBA" id="ARBA00022448"/>
    </source>
</evidence>
<dbReference type="SUPFAM" id="SSF161098">
    <property type="entry name" value="MetI-like"/>
    <property type="match status" value="1"/>
</dbReference>
<proteinExistence type="inferred from homology"/>
<dbReference type="GO" id="GO:0022857">
    <property type="term" value="F:transmembrane transporter activity"/>
    <property type="evidence" value="ECO:0007669"/>
    <property type="project" value="InterPro"/>
</dbReference>
<dbReference type="KEGG" id="rir:BN877_p0405"/>
<evidence type="ECO:0000256" key="6">
    <source>
        <dbReference type="ARBA" id="ARBA00022970"/>
    </source>
</evidence>
<dbReference type="GO" id="GO:0043190">
    <property type="term" value="C:ATP-binding cassette (ABC) transporter complex"/>
    <property type="evidence" value="ECO:0007669"/>
    <property type="project" value="InterPro"/>
</dbReference>
<keyword evidence="7 9" id="KW-1133">Transmembrane helix</keyword>
<gene>
    <name evidence="11" type="ORF">BN877_p0405</name>
</gene>
<comment type="subcellular location">
    <subcellularLocation>
        <location evidence="1">Cell inner membrane</location>
        <topology evidence="1">Multi-pass membrane protein</topology>
    </subcellularLocation>
    <subcellularLocation>
        <location evidence="9">Cell membrane</location>
        <topology evidence="9">Multi-pass membrane protein</topology>
    </subcellularLocation>
</comment>
<sequence>MKYLLGAVNTVPLLMDGLVTTLLICGLASILALAGAVCIVAARKSGIGWAVWTAKVYVTLMRGLPIVILVFLLYFGVPTLFNLGRVSALWVGVLALAMNGAAFQSEVLRGAIARLPNGQTEGGYALGLNKFQLWRLVLTPQLLPIALPALAGEIGFLIKASPVLSLITVVDLTRRAQQVTMQTFDPLSPLLAACFLYFLIIGSISWVSRYLETRLTVGRTQK</sequence>
<evidence type="ECO:0000313" key="12">
    <source>
        <dbReference type="Proteomes" id="UP000016944"/>
    </source>
</evidence>